<reference evidence="1" key="1">
    <citation type="submission" date="2019-03" db="EMBL/GenBank/DDBJ databases">
        <authorList>
            <person name="Mank J."/>
            <person name="Almeida P."/>
        </authorList>
    </citation>
    <scope>NUCLEOTIDE SEQUENCE</scope>
    <source>
        <strain evidence="1">78183</strain>
    </source>
</reference>
<dbReference type="EMBL" id="CAADRP010001707">
    <property type="protein sequence ID" value="VFU49363.1"/>
    <property type="molecule type" value="Genomic_DNA"/>
</dbReference>
<organism evidence="1">
    <name type="scientific">Salix viminalis</name>
    <name type="common">Common osier</name>
    <name type="synonym">Basket willow</name>
    <dbReference type="NCBI Taxonomy" id="40686"/>
    <lineage>
        <taxon>Eukaryota</taxon>
        <taxon>Viridiplantae</taxon>
        <taxon>Streptophyta</taxon>
        <taxon>Embryophyta</taxon>
        <taxon>Tracheophyta</taxon>
        <taxon>Spermatophyta</taxon>
        <taxon>Magnoliopsida</taxon>
        <taxon>eudicotyledons</taxon>
        <taxon>Gunneridae</taxon>
        <taxon>Pentapetalae</taxon>
        <taxon>rosids</taxon>
        <taxon>fabids</taxon>
        <taxon>Malpighiales</taxon>
        <taxon>Salicaceae</taxon>
        <taxon>Saliceae</taxon>
        <taxon>Salix</taxon>
    </lineage>
</organism>
<proteinExistence type="predicted"/>
<protein>
    <submittedName>
        <fullName evidence="1">Uncharacterized protein</fullName>
    </submittedName>
</protein>
<name>A0A6N2M6I7_SALVM</name>
<sequence length="128" mass="14530">MLRENLWILYGLAFPWEKGRLKTTDIVLGKSVVNSFTPENYPSNCPSLCHLKGQLLDSYAAKGYCCYSNHSTDQHGFHYGSIPMIYYHRHPMACPSQLQIPEKSHAPRGGEMTQETPLISAQKRFLAL</sequence>
<gene>
    <name evidence="1" type="ORF">SVIM_LOCUS325198</name>
</gene>
<dbReference type="AlphaFoldDB" id="A0A6N2M6I7"/>
<evidence type="ECO:0000313" key="1">
    <source>
        <dbReference type="EMBL" id="VFU49363.1"/>
    </source>
</evidence>
<accession>A0A6N2M6I7</accession>